<evidence type="ECO:0000313" key="2">
    <source>
        <dbReference type="EMBL" id="BAD26057.1"/>
    </source>
</evidence>
<dbReference type="Proteomes" id="UP000000763">
    <property type="component" value="Chromosome 9"/>
</dbReference>
<evidence type="ECO:0000256" key="1">
    <source>
        <dbReference type="SAM" id="MobiDB-lite"/>
    </source>
</evidence>
<feature type="region of interest" description="Disordered" evidence="1">
    <location>
        <begin position="49"/>
        <end position="82"/>
    </location>
</feature>
<organism evidence="3 4">
    <name type="scientific">Oryza sativa subsp. japonica</name>
    <name type="common">Rice</name>
    <dbReference type="NCBI Taxonomy" id="39947"/>
    <lineage>
        <taxon>Eukaryota</taxon>
        <taxon>Viridiplantae</taxon>
        <taxon>Streptophyta</taxon>
        <taxon>Embryophyta</taxon>
        <taxon>Tracheophyta</taxon>
        <taxon>Spermatophyta</taxon>
        <taxon>Magnoliopsida</taxon>
        <taxon>Liliopsida</taxon>
        <taxon>Poales</taxon>
        <taxon>Poaceae</taxon>
        <taxon>BOP clade</taxon>
        <taxon>Oryzoideae</taxon>
        <taxon>Oryzeae</taxon>
        <taxon>Oryzinae</taxon>
        <taxon>Oryza</taxon>
        <taxon>Oryza sativa</taxon>
    </lineage>
</organism>
<reference evidence="3" key="1">
    <citation type="submission" date="2002-09" db="EMBL/GenBank/DDBJ databases">
        <title>Oryza sativa nipponbare(GA3) genomic DNA, chromosome 9, BAC clone:OSJNBa0048A13.</title>
        <authorList>
            <person name="Sasaki T."/>
            <person name="Matsumoto T."/>
            <person name="Katayose Y."/>
        </authorList>
    </citation>
    <scope>NUCLEOTIDE SEQUENCE</scope>
</reference>
<name>Q6H586_ORYSJ</name>
<reference evidence="4" key="3">
    <citation type="journal article" date="2005" name="Nature">
        <title>The map-based sequence of the rice genome.</title>
        <authorList>
            <consortium name="International rice genome sequencing project (IRGSP)"/>
            <person name="Matsumoto T."/>
            <person name="Wu J."/>
            <person name="Kanamori H."/>
            <person name="Katayose Y."/>
            <person name="Fujisawa M."/>
            <person name="Namiki N."/>
            <person name="Mizuno H."/>
            <person name="Yamamoto K."/>
            <person name="Antonio B.A."/>
            <person name="Baba T."/>
            <person name="Sakata K."/>
            <person name="Nagamura Y."/>
            <person name="Aoki H."/>
            <person name="Arikawa K."/>
            <person name="Arita K."/>
            <person name="Bito T."/>
            <person name="Chiden Y."/>
            <person name="Fujitsuka N."/>
            <person name="Fukunaka R."/>
            <person name="Hamada M."/>
            <person name="Harada C."/>
            <person name="Hayashi A."/>
            <person name="Hijishita S."/>
            <person name="Honda M."/>
            <person name="Hosokawa S."/>
            <person name="Ichikawa Y."/>
            <person name="Idonuma A."/>
            <person name="Iijima M."/>
            <person name="Ikeda M."/>
            <person name="Ikeno M."/>
            <person name="Ito K."/>
            <person name="Ito S."/>
            <person name="Ito T."/>
            <person name="Ito Y."/>
            <person name="Ito Y."/>
            <person name="Iwabuchi A."/>
            <person name="Kamiya K."/>
            <person name="Karasawa W."/>
            <person name="Kurita K."/>
            <person name="Katagiri S."/>
            <person name="Kikuta A."/>
            <person name="Kobayashi H."/>
            <person name="Kobayashi N."/>
            <person name="Machita K."/>
            <person name="Maehara T."/>
            <person name="Masukawa M."/>
            <person name="Mizubayashi T."/>
            <person name="Mukai Y."/>
            <person name="Nagasaki H."/>
            <person name="Nagata Y."/>
            <person name="Naito S."/>
            <person name="Nakashima M."/>
            <person name="Nakama Y."/>
            <person name="Nakamichi Y."/>
            <person name="Nakamura M."/>
            <person name="Meguro A."/>
            <person name="Negishi M."/>
            <person name="Ohta I."/>
            <person name="Ohta T."/>
            <person name="Okamoto M."/>
            <person name="Ono N."/>
            <person name="Saji S."/>
            <person name="Sakaguchi M."/>
            <person name="Sakai K."/>
            <person name="Shibata M."/>
            <person name="Shimokawa T."/>
            <person name="Song J."/>
            <person name="Takazaki Y."/>
            <person name="Terasawa K."/>
            <person name="Tsugane M."/>
            <person name="Tsuji K."/>
            <person name="Ueda S."/>
            <person name="Waki K."/>
            <person name="Yamagata H."/>
            <person name="Yamamoto M."/>
            <person name="Yamamoto S."/>
            <person name="Yamane H."/>
            <person name="Yoshiki S."/>
            <person name="Yoshihara R."/>
            <person name="Yukawa K."/>
            <person name="Zhong H."/>
            <person name="Yano M."/>
            <person name="Yuan Q."/>
            <person name="Ouyang S."/>
            <person name="Liu J."/>
            <person name="Jones K.M."/>
            <person name="Gansberger K."/>
            <person name="Moffat K."/>
            <person name="Hill J."/>
            <person name="Bera J."/>
            <person name="Fadrosh D."/>
            <person name="Jin S."/>
            <person name="Johri S."/>
            <person name="Kim M."/>
            <person name="Overton L."/>
            <person name="Reardon M."/>
            <person name="Tsitrin T."/>
            <person name="Vuong H."/>
            <person name="Weaver B."/>
            <person name="Ciecko A."/>
            <person name="Tallon L."/>
            <person name="Jackson J."/>
            <person name="Pai G."/>
            <person name="Aken S.V."/>
            <person name="Utterback T."/>
            <person name="Reidmuller S."/>
            <person name="Feldblyum T."/>
            <person name="Hsiao J."/>
            <person name="Zismann V."/>
            <person name="Iobst S."/>
            <person name="de Vazeille A.R."/>
            <person name="Buell C.R."/>
            <person name="Ying K."/>
            <person name="Li Y."/>
            <person name="Lu T."/>
            <person name="Huang Y."/>
            <person name="Zhao Q."/>
            <person name="Feng Q."/>
            <person name="Zhang L."/>
            <person name="Zhu J."/>
            <person name="Weng Q."/>
            <person name="Mu J."/>
            <person name="Lu Y."/>
            <person name="Fan D."/>
            <person name="Liu Y."/>
            <person name="Guan J."/>
            <person name="Zhang Y."/>
            <person name="Yu S."/>
            <person name="Liu X."/>
            <person name="Zhang Y."/>
            <person name="Hong G."/>
            <person name="Han B."/>
            <person name="Choisne N."/>
            <person name="Demange N."/>
            <person name="Orjeda G."/>
            <person name="Samain S."/>
            <person name="Cattolico L."/>
            <person name="Pelletier E."/>
            <person name="Couloux A."/>
            <person name="Segurens B."/>
            <person name="Wincker P."/>
            <person name="D'Hont A."/>
            <person name="Scarpelli C."/>
            <person name="Weissenbach J."/>
            <person name="Salanoubat M."/>
            <person name="Quetier F."/>
            <person name="Yu Y."/>
            <person name="Kim H.R."/>
            <person name="Rambo T."/>
            <person name="Currie J."/>
            <person name="Collura K."/>
            <person name="Luo M."/>
            <person name="Yang T."/>
            <person name="Ammiraju J.S.S."/>
            <person name="Engler F."/>
            <person name="Soderlund C."/>
            <person name="Wing R.A."/>
            <person name="Palmer L.E."/>
            <person name="de la Bastide M."/>
            <person name="Spiegel L."/>
            <person name="Nascimento L."/>
            <person name="Zutavern T."/>
            <person name="O'Shaughnessy A."/>
            <person name="Dike S."/>
            <person name="Dedhia N."/>
            <person name="Preston R."/>
            <person name="Balija V."/>
            <person name="McCombie W.R."/>
            <person name="Chow T."/>
            <person name="Chen H."/>
            <person name="Chung M."/>
            <person name="Chen C."/>
            <person name="Shaw J."/>
            <person name="Wu H."/>
            <person name="Hsiao K."/>
            <person name="Chao Y."/>
            <person name="Chu M."/>
            <person name="Cheng C."/>
            <person name="Hour A."/>
            <person name="Lee P."/>
            <person name="Lin S."/>
            <person name="Lin Y."/>
            <person name="Liou J."/>
            <person name="Liu S."/>
            <person name="Hsing Y."/>
            <person name="Raghuvanshi S."/>
            <person name="Mohanty A."/>
            <person name="Bharti A.K."/>
            <person name="Gaur A."/>
            <person name="Gupta V."/>
            <person name="Kumar D."/>
            <person name="Ravi V."/>
            <person name="Vij S."/>
            <person name="Kapur A."/>
            <person name="Khurana P."/>
            <person name="Khurana P."/>
            <person name="Khurana J.P."/>
            <person name="Tyagi A.K."/>
            <person name="Gaikwad K."/>
            <person name="Singh A."/>
            <person name="Dalal V."/>
            <person name="Srivastava S."/>
            <person name="Dixit A."/>
            <person name="Pal A.K."/>
            <person name="Ghazi I.A."/>
            <person name="Yadav M."/>
            <person name="Pandit A."/>
            <person name="Bhargava A."/>
            <person name="Sureshbabu K."/>
            <person name="Batra K."/>
            <person name="Sharma T.R."/>
            <person name="Mohapatra T."/>
            <person name="Singh N.K."/>
            <person name="Messing J."/>
            <person name="Nelson A.B."/>
            <person name="Fuks G."/>
            <person name="Kavchok S."/>
            <person name="Keizer G."/>
            <person name="Linton E."/>
            <person name="Llaca V."/>
            <person name="Song R."/>
            <person name="Tanyolac B."/>
            <person name="Young S."/>
            <person name="Ho-Il K."/>
            <person name="Hahn J.H."/>
            <person name="Sangsakoo G."/>
            <person name="Vanavichit A."/>
            <person name="de Mattos Luiz.A.T."/>
            <person name="Zimmer P.D."/>
            <person name="Malone G."/>
            <person name="Dellagostin O."/>
            <person name="de Oliveira A.C."/>
            <person name="Bevan M."/>
            <person name="Bancroft I."/>
            <person name="Minx P."/>
            <person name="Cordum H."/>
            <person name="Wilson R."/>
            <person name="Cheng Z."/>
            <person name="Jin W."/>
            <person name="Jiang J."/>
            <person name="Leong S.A."/>
            <person name="Iwama H."/>
            <person name="Gojobori T."/>
            <person name="Itoh T."/>
            <person name="Niimura Y."/>
            <person name="Fujii Y."/>
            <person name="Habara T."/>
            <person name="Sakai H."/>
            <person name="Sato Y."/>
            <person name="Wilson G."/>
            <person name="Kumar K."/>
            <person name="McCouch S."/>
            <person name="Juretic N."/>
            <person name="Hoen D."/>
            <person name="Wright S."/>
            <person name="Bruskiewich R."/>
            <person name="Bureau T."/>
            <person name="Miyao A."/>
            <person name="Hirochika H."/>
            <person name="Nishikawa T."/>
            <person name="Kadowaki K."/>
            <person name="Sugiura M."/>
            <person name="Burr B."/>
            <person name="Sasaki T."/>
        </authorList>
    </citation>
    <scope>NUCLEOTIDE SEQUENCE [LARGE SCALE GENOMIC DNA]</scope>
    <source>
        <strain evidence="4">cv. Nipponbare</strain>
    </source>
</reference>
<evidence type="ECO:0000313" key="4">
    <source>
        <dbReference type="Proteomes" id="UP000000763"/>
    </source>
</evidence>
<feature type="compositionally biased region" description="Low complexity" evidence="1">
    <location>
        <begin position="63"/>
        <end position="78"/>
    </location>
</feature>
<protein>
    <submittedName>
        <fullName evidence="3">Uncharacterized protein</fullName>
    </submittedName>
</protein>
<dbReference type="AlphaFoldDB" id="Q6H586"/>
<reference evidence="2" key="2">
    <citation type="submission" date="2002-09" db="EMBL/GenBank/DDBJ databases">
        <title>Oryza sativa nipponbare(GA3) genomic DNA, chromosome 9, BAC clone:OSJNBa0055N01.</title>
        <authorList>
            <person name="Sasaki T."/>
            <person name="Matsumoto T."/>
            <person name="Katayose Y."/>
        </authorList>
    </citation>
    <scope>NUCLEOTIDE SEQUENCE</scope>
</reference>
<accession>Q6H586</accession>
<gene>
    <name evidence="3" type="ORF">OSJNBa0048A13.38</name>
    <name evidence="2" type="ORF">OSJNBa0055N01.6</name>
</gene>
<reference evidence="4" key="4">
    <citation type="journal article" date="2008" name="Nucleic Acids Res.">
        <title>The rice annotation project database (RAP-DB): 2008 update.</title>
        <authorList>
            <consortium name="The rice annotation project (RAP)"/>
        </authorList>
    </citation>
    <scope>GENOME REANNOTATION</scope>
    <source>
        <strain evidence="4">cv. Nipponbare</strain>
    </source>
</reference>
<evidence type="ECO:0000313" key="3">
    <source>
        <dbReference type="EMBL" id="BAD26113.1"/>
    </source>
</evidence>
<proteinExistence type="predicted"/>
<sequence length="159" mass="17189">MVRYIHQNSFWHCAHVQHRRKPSASGEGTGVGVTGSSVPLGSSAVVAASSSMSGEARRRRRGATAGIASTTAPAASSTMHWSPKDPLKLLQETMKVACTEVAGKGGFGCERNRTSHSYPARADGSIGNGRKRQCWLLCDSRRFFFGKFTEETNIEGRRC</sequence>
<dbReference type="EMBL" id="AP005692">
    <property type="protein sequence ID" value="BAD26057.1"/>
    <property type="molecule type" value="Genomic_DNA"/>
</dbReference>
<dbReference type="EMBL" id="AP005728">
    <property type="protein sequence ID" value="BAD26113.1"/>
    <property type="molecule type" value="Genomic_DNA"/>
</dbReference>